<dbReference type="PANTHER" id="PTHR35372">
    <property type="entry name" value="ATP BINDING PROTEIN-RELATED"/>
    <property type="match status" value="1"/>
</dbReference>
<evidence type="ECO:0000256" key="1">
    <source>
        <dbReference type="ARBA" id="ARBA00022741"/>
    </source>
</evidence>
<dbReference type="Pfam" id="PF03288">
    <property type="entry name" value="Pox_D5"/>
    <property type="match status" value="1"/>
</dbReference>
<keyword evidence="3" id="KW-0347">Helicase</keyword>
<dbReference type="InterPro" id="IPR027417">
    <property type="entry name" value="P-loop_NTPase"/>
</dbReference>
<evidence type="ECO:0000313" key="7">
    <source>
        <dbReference type="Proteomes" id="UP001595967"/>
    </source>
</evidence>
<dbReference type="InterPro" id="IPR004968">
    <property type="entry name" value="DNA_primase/NTPase_C"/>
</dbReference>
<organism evidence="6 7">
    <name type="scientific">Comamonas nitrativorans</name>
    <dbReference type="NCBI Taxonomy" id="108437"/>
    <lineage>
        <taxon>Bacteria</taxon>
        <taxon>Pseudomonadati</taxon>
        <taxon>Pseudomonadota</taxon>
        <taxon>Betaproteobacteria</taxon>
        <taxon>Burkholderiales</taxon>
        <taxon>Comamonadaceae</taxon>
        <taxon>Comamonas</taxon>
    </lineage>
</organism>
<dbReference type="Gene3D" id="3.40.50.300">
    <property type="entry name" value="P-loop containing nucleotide triphosphate hydrolases"/>
    <property type="match status" value="1"/>
</dbReference>
<dbReference type="EMBL" id="JBHSEW010000002">
    <property type="protein sequence ID" value="MFC4621215.1"/>
    <property type="molecule type" value="Genomic_DNA"/>
</dbReference>
<dbReference type="Pfam" id="PF19263">
    <property type="entry name" value="DUF5906"/>
    <property type="match status" value="1"/>
</dbReference>
<dbReference type="RefSeq" id="WP_377723932.1">
    <property type="nucleotide sequence ID" value="NZ_JBHSEW010000002.1"/>
</dbReference>
<evidence type="ECO:0000256" key="3">
    <source>
        <dbReference type="ARBA" id="ARBA00022806"/>
    </source>
</evidence>
<accession>A0ABV9GX41</accession>
<name>A0ABV9GX41_9BURK</name>
<keyword evidence="2" id="KW-0378">Hydrolase</keyword>
<dbReference type="Pfam" id="PF08706">
    <property type="entry name" value="D5_N"/>
    <property type="match status" value="1"/>
</dbReference>
<keyword evidence="7" id="KW-1185">Reference proteome</keyword>
<dbReference type="SMART" id="SM00885">
    <property type="entry name" value="D5_N"/>
    <property type="match status" value="1"/>
</dbReference>
<dbReference type="InterPro" id="IPR006500">
    <property type="entry name" value="Helicase_put_C_phage/plasmid"/>
</dbReference>
<comment type="caution">
    <text evidence="6">The sequence shown here is derived from an EMBL/GenBank/DDBJ whole genome shotgun (WGS) entry which is preliminary data.</text>
</comment>
<evidence type="ECO:0000259" key="5">
    <source>
        <dbReference type="PROSITE" id="PS51206"/>
    </source>
</evidence>
<dbReference type="PANTHER" id="PTHR35372:SF2">
    <property type="entry name" value="SF3 HELICASE DOMAIN-CONTAINING PROTEIN"/>
    <property type="match status" value="1"/>
</dbReference>
<dbReference type="InterPro" id="IPR045455">
    <property type="entry name" value="NrS-1_pol-like_helicase"/>
</dbReference>
<dbReference type="InterPro" id="IPR014015">
    <property type="entry name" value="Helicase_SF3_DNA-vir"/>
</dbReference>
<sequence>MSKRPPYEPIQFAQKLERTKDFCSDNQLIYRWTGTHWSPCEDREIERMAIQWLCETEWSATAANARAAAQTAELWLPKKSEATDTAVLPLKNGYLHLTPGGHVLQPHDKAAGLHYVIECDYDPAAPEPIEFTHFLRTILPDASVRDRVQEYIGYTLLPDCRFQRLQLWLGNGANGKGVLANIVQALHGKCAAVQLDSLDQFKLAGLVGASLIYADETPQRGMNEQVLKSAVAGELMQIDRKYRDPISLRLKGKWLVLANQFPAVTDQSNGLWRRFDIVPFPVTIPERDRDPLLSSKIIKSELSGVLNWALVGLQRLLSRGRFDENLPDPMRSARRDVQQETNSVQSWADDLGIELTIAVETPKTDVYASYVSWCKANGMSPVASPKFWKRMPDTMGSSLTESRKTTGAGRIRTCNVGLP</sequence>
<proteinExistence type="predicted"/>
<dbReference type="SUPFAM" id="SSF52540">
    <property type="entry name" value="P-loop containing nucleoside triphosphate hydrolases"/>
    <property type="match status" value="1"/>
</dbReference>
<evidence type="ECO:0000256" key="2">
    <source>
        <dbReference type="ARBA" id="ARBA00022801"/>
    </source>
</evidence>
<gene>
    <name evidence="6" type="ORF">ACFO3A_03180</name>
</gene>
<dbReference type="NCBIfam" id="TIGR01613">
    <property type="entry name" value="primase_Cterm"/>
    <property type="match status" value="1"/>
</dbReference>
<dbReference type="PROSITE" id="PS51206">
    <property type="entry name" value="SF3_HELICASE_1"/>
    <property type="match status" value="1"/>
</dbReference>
<dbReference type="InterPro" id="IPR051620">
    <property type="entry name" value="ORF904-like_C"/>
</dbReference>
<evidence type="ECO:0000313" key="6">
    <source>
        <dbReference type="EMBL" id="MFC4621215.1"/>
    </source>
</evidence>
<feature type="domain" description="SF3 helicase" evidence="5">
    <location>
        <begin position="143"/>
        <end position="293"/>
    </location>
</feature>
<protein>
    <submittedName>
        <fullName evidence="6">Phage/plasmid primase, P4 family</fullName>
    </submittedName>
</protein>
<dbReference type="Proteomes" id="UP001595967">
    <property type="component" value="Unassembled WGS sequence"/>
</dbReference>
<keyword evidence="1" id="KW-0547">Nucleotide-binding</keyword>
<keyword evidence="4" id="KW-0067">ATP-binding</keyword>
<dbReference type="InterPro" id="IPR014818">
    <property type="entry name" value="Phage/plasmid_primase_P4_C"/>
</dbReference>
<reference evidence="7" key="1">
    <citation type="journal article" date="2019" name="Int. J. Syst. Evol. Microbiol.">
        <title>The Global Catalogue of Microorganisms (GCM) 10K type strain sequencing project: providing services to taxonomists for standard genome sequencing and annotation.</title>
        <authorList>
            <consortium name="The Broad Institute Genomics Platform"/>
            <consortium name="The Broad Institute Genome Sequencing Center for Infectious Disease"/>
            <person name="Wu L."/>
            <person name="Ma J."/>
        </authorList>
    </citation>
    <scope>NUCLEOTIDE SEQUENCE [LARGE SCALE GENOMIC DNA]</scope>
    <source>
        <strain evidence="7">JCM 11650</strain>
    </source>
</reference>
<evidence type="ECO:0000256" key="4">
    <source>
        <dbReference type="ARBA" id="ARBA00022840"/>
    </source>
</evidence>